<dbReference type="Gene3D" id="1.25.10.10">
    <property type="entry name" value="Leucine-rich Repeat Variant"/>
    <property type="match status" value="1"/>
</dbReference>
<dbReference type="InterPro" id="IPR000225">
    <property type="entry name" value="Armadillo"/>
</dbReference>
<dbReference type="PANTHER" id="PTHR46464">
    <property type="entry name" value="ANK_REP_REGION DOMAIN-CONTAINING PROTEIN"/>
    <property type="match status" value="1"/>
</dbReference>
<dbReference type="InterPro" id="IPR043379">
    <property type="entry name" value="ANKAR"/>
</dbReference>
<protein>
    <submittedName>
        <fullName evidence="2">Uncharacterized protein</fullName>
    </submittedName>
</protein>
<evidence type="ECO:0000313" key="2">
    <source>
        <dbReference type="EMBL" id="CAK9110529.1"/>
    </source>
</evidence>
<name>A0ABP0SDV3_9DINO</name>
<dbReference type="Pfam" id="PF00514">
    <property type="entry name" value="Arm"/>
    <property type="match status" value="1"/>
</dbReference>
<evidence type="ECO:0000256" key="1">
    <source>
        <dbReference type="PROSITE-ProRule" id="PRU00259"/>
    </source>
</evidence>
<dbReference type="EMBL" id="CAXAMN010027406">
    <property type="protein sequence ID" value="CAK9110529.1"/>
    <property type="molecule type" value="Genomic_DNA"/>
</dbReference>
<reference evidence="2 3" key="1">
    <citation type="submission" date="2024-02" db="EMBL/GenBank/DDBJ databases">
        <authorList>
            <person name="Chen Y."/>
            <person name="Shah S."/>
            <person name="Dougan E. K."/>
            <person name="Thang M."/>
            <person name="Chan C."/>
        </authorList>
    </citation>
    <scope>NUCLEOTIDE SEQUENCE [LARGE SCALE GENOMIC DNA]</scope>
</reference>
<proteinExistence type="predicted"/>
<dbReference type="Proteomes" id="UP001642484">
    <property type="component" value="Unassembled WGS sequence"/>
</dbReference>
<dbReference type="PROSITE" id="PS50176">
    <property type="entry name" value="ARM_REPEAT"/>
    <property type="match status" value="1"/>
</dbReference>
<comment type="caution">
    <text evidence="2">The sequence shown here is derived from an EMBL/GenBank/DDBJ whole genome shotgun (WGS) entry which is preliminary data.</text>
</comment>
<dbReference type="SMART" id="SM00185">
    <property type="entry name" value="ARM"/>
    <property type="match status" value="3"/>
</dbReference>
<dbReference type="InterPro" id="IPR011989">
    <property type="entry name" value="ARM-like"/>
</dbReference>
<dbReference type="SUPFAM" id="SSF48371">
    <property type="entry name" value="ARM repeat"/>
    <property type="match status" value="1"/>
</dbReference>
<dbReference type="InterPro" id="IPR016024">
    <property type="entry name" value="ARM-type_fold"/>
</dbReference>
<sequence>MQDLEAIVRSLMEDQGSQPFEFARTVPVRRPCLDSASRVSDVEQLEPVPVVAGIADSYVWEKEGETGGDEEFEEVLEVLAVLELLKHDSKEVCERALGLVDALVSSNPLHRDAVWHHGGIPLVVQLLKSGPAEQLQRACSLLKTLASSQKEAQMAVAWAGAIPFLVNYLNHDLGALRVEAAKALWSLAQNNVDNQTSILQHHGLQRLVPLLHGGAKDAQEPTLLLLLALAQGHEQQDGVWGQLTFVVCLVFWA</sequence>
<keyword evidence="3" id="KW-1185">Reference proteome</keyword>
<evidence type="ECO:0000313" key="3">
    <source>
        <dbReference type="Proteomes" id="UP001642484"/>
    </source>
</evidence>
<organism evidence="2 3">
    <name type="scientific">Durusdinium trenchii</name>
    <dbReference type="NCBI Taxonomy" id="1381693"/>
    <lineage>
        <taxon>Eukaryota</taxon>
        <taxon>Sar</taxon>
        <taxon>Alveolata</taxon>
        <taxon>Dinophyceae</taxon>
        <taxon>Suessiales</taxon>
        <taxon>Symbiodiniaceae</taxon>
        <taxon>Durusdinium</taxon>
    </lineage>
</organism>
<gene>
    <name evidence="2" type="ORF">CCMP2556_LOCUS51371</name>
</gene>
<accession>A0ABP0SDV3</accession>
<dbReference type="PANTHER" id="PTHR46464:SF2">
    <property type="entry name" value="ANKYRIN AND ARMADILLO REPEAT-CONTAINING PROTEIN"/>
    <property type="match status" value="1"/>
</dbReference>
<feature type="repeat" description="ARM" evidence="1">
    <location>
        <begin position="118"/>
        <end position="160"/>
    </location>
</feature>